<gene>
    <name evidence="1" type="ORF">A8L45_08105</name>
</gene>
<sequence>MPAIRFKSTCRTVNVWCPSHHLDRTSRVDYIPALLRDGSLVYYMFGGFIERRHLRYEQRVKMVNILGFSANDNEKGPWEAITDQKLLGIFKERRYYLVLDRGKVVGV</sequence>
<accession>A0A1C3EL92</accession>
<reference evidence="1 2" key="1">
    <citation type="submission" date="2016-05" db="EMBL/GenBank/DDBJ databases">
        <title>Genomic Taxonomy of the Vibrionaceae.</title>
        <authorList>
            <person name="Gomez-Gil B."/>
            <person name="Enciso-Ibarra J."/>
        </authorList>
    </citation>
    <scope>NUCLEOTIDE SEQUENCE [LARGE SCALE GENOMIC DNA]</scope>
    <source>
        <strain evidence="1 2">CAIM 1920</strain>
    </source>
</reference>
<keyword evidence="2" id="KW-1185">Reference proteome</keyword>
<comment type="caution">
    <text evidence="1">The sequence shown here is derived from an EMBL/GenBank/DDBJ whole genome shotgun (WGS) entry which is preliminary data.</text>
</comment>
<proteinExistence type="predicted"/>
<dbReference type="STRING" id="1080227.A8L45_08105"/>
<dbReference type="RefSeq" id="WP_068901038.1">
    <property type="nucleotide sequence ID" value="NZ_JBHUIF010000013.1"/>
</dbReference>
<evidence type="ECO:0000313" key="2">
    <source>
        <dbReference type="Proteomes" id="UP000094936"/>
    </source>
</evidence>
<dbReference type="EMBL" id="LYBM01000011">
    <property type="protein sequence ID" value="ODA33999.1"/>
    <property type="molecule type" value="Genomic_DNA"/>
</dbReference>
<protein>
    <submittedName>
        <fullName evidence="1">Uncharacterized protein</fullName>
    </submittedName>
</protein>
<dbReference type="Proteomes" id="UP000094936">
    <property type="component" value="Unassembled WGS sequence"/>
</dbReference>
<organism evidence="1 2">
    <name type="scientific">Veronia pacifica</name>
    <dbReference type="NCBI Taxonomy" id="1080227"/>
    <lineage>
        <taxon>Bacteria</taxon>
        <taxon>Pseudomonadati</taxon>
        <taxon>Pseudomonadota</taxon>
        <taxon>Gammaproteobacteria</taxon>
        <taxon>Vibrionales</taxon>
        <taxon>Vibrionaceae</taxon>
        <taxon>Veronia</taxon>
    </lineage>
</organism>
<dbReference type="AlphaFoldDB" id="A0A1C3EL92"/>
<evidence type="ECO:0000313" key="1">
    <source>
        <dbReference type="EMBL" id="ODA33999.1"/>
    </source>
</evidence>
<name>A0A1C3EL92_9GAMM</name>